<dbReference type="EC" id="1.97.1.-" evidence="7"/>
<evidence type="ECO:0000313" key="7">
    <source>
        <dbReference type="EMBL" id="CUO77364.1"/>
    </source>
</evidence>
<keyword evidence="6" id="KW-0411">Iron-sulfur</keyword>
<reference evidence="7 8" key="1">
    <citation type="submission" date="2015-09" db="EMBL/GenBank/DDBJ databases">
        <authorList>
            <consortium name="Pathogen Informatics"/>
        </authorList>
    </citation>
    <scope>NUCLEOTIDE SEQUENCE [LARGE SCALE GENOMIC DNA]</scope>
    <source>
        <strain evidence="7 8">2789STDY5608851</strain>
    </source>
</reference>
<dbReference type="PANTHER" id="PTHR30352">
    <property type="entry name" value="PYRUVATE FORMATE-LYASE-ACTIVATING ENZYME"/>
    <property type="match status" value="1"/>
</dbReference>
<keyword evidence="5" id="KW-0408">Iron</keyword>
<dbReference type="PANTHER" id="PTHR30352:SF4">
    <property type="entry name" value="PYRUVATE FORMATE-LYASE 2-ACTIVATING ENZYME"/>
    <property type="match status" value="1"/>
</dbReference>
<dbReference type="InterPro" id="IPR058240">
    <property type="entry name" value="rSAM_sf"/>
</dbReference>
<dbReference type="SUPFAM" id="SSF102114">
    <property type="entry name" value="Radical SAM enzymes"/>
    <property type="match status" value="1"/>
</dbReference>
<evidence type="ECO:0000256" key="5">
    <source>
        <dbReference type="ARBA" id="ARBA00023004"/>
    </source>
</evidence>
<sequence length="110" mass="12635">MSKTGRVLRIENTSIHDGEGLRTVVFLKGCPLRCKWCSTPESQRMEIEKRYGKDMTVEEVVKELCKDEIFFFHSGEVLKDVEIPDMEMLKKMAEVIRAEDPEAAVKVKGE</sequence>
<dbReference type="InterPro" id="IPR007197">
    <property type="entry name" value="rSAM"/>
</dbReference>
<accession>A0A174HR21</accession>
<dbReference type="Pfam" id="PF13353">
    <property type="entry name" value="Fer4_12"/>
    <property type="match status" value="1"/>
</dbReference>
<dbReference type="GO" id="GO:0051539">
    <property type="term" value="F:4 iron, 4 sulfur cluster binding"/>
    <property type="evidence" value="ECO:0007669"/>
    <property type="project" value="UniProtKB-KW"/>
</dbReference>
<keyword evidence="3" id="KW-0949">S-adenosyl-L-methionine</keyword>
<evidence type="ECO:0000256" key="4">
    <source>
        <dbReference type="ARBA" id="ARBA00022723"/>
    </source>
</evidence>
<gene>
    <name evidence="7" type="primary">hpdA</name>
    <name evidence="7" type="ORF">ERS852408_02921</name>
</gene>
<evidence type="ECO:0000256" key="3">
    <source>
        <dbReference type="ARBA" id="ARBA00022691"/>
    </source>
</evidence>
<comment type="cofactor">
    <cofactor evidence="1">
        <name>[4Fe-4S] cluster</name>
        <dbReference type="ChEBI" id="CHEBI:49883"/>
    </cofactor>
</comment>
<keyword evidence="7" id="KW-0560">Oxidoreductase</keyword>
<dbReference type="AlphaFoldDB" id="A0A174HR21"/>
<dbReference type="GO" id="GO:0016491">
    <property type="term" value="F:oxidoreductase activity"/>
    <property type="evidence" value="ECO:0007669"/>
    <property type="project" value="UniProtKB-KW"/>
</dbReference>
<dbReference type="Proteomes" id="UP000095380">
    <property type="component" value="Unassembled WGS sequence"/>
</dbReference>
<dbReference type="GO" id="GO:0046872">
    <property type="term" value="F:metal ion binding"/>
    <property type="evidence" value="ECO:0007669"/>
    <property type="project" value="UniProtKB-KW"/>
</dbReference>
<dbReference type="EMBL" id="CYYM01000038">
    <property type="protein sequence ID" value="CUO77364.1"/>
    <property type="molecule type" value="Genomic_DNA"/>
</dbReference>
<evidence type="ECO:0000313" key="8">
    <source>
        <dbReference type="Proteomes" id="UP000095380"/>
    </source>
</evidence>
<keyword evidence="2" id="KW-0004">4Fe-4S</keyword>
<evidence type="ECO:0000256" key="6">
    <source>
        <dbReference type="ARBA" id="ARBA00023014"/>
    </source>
</evidence>
<evidence type="ECO:0000256" key="2">
    <source>
        <dbReference type="ARBA" id="ARBA00022485"/>
    </source>
</evidence>
<dbReference type="SFLD" id="SFLDS00029">
    <property type="entry name" value="Radical_SAM"/>
    <property type="match status" value="1"/>
</dbReference>
<dbReference type="RefSeq" id="WP_055195901.1">
    <property type="nucleotide sequence ID" value="NZ_CYYM01000038.1"/>
</dbReference>
<keyword evidence="4" id="KW-0479">Metal-binding</keyword>
<dbReference type="InterPro" id="IPR013785">
    <property type="entry name" value="Aldolase_TIM"/>
</dbReference>
<name>A0A174HR21_9FIRM</name>
<dbReference type="Gene3D" id="3.20.20.70">
    <property type="entry name" value="Aldolase class I"/>
    <property type="match status" value="1"/>
</dbReference>
<organism evidence="7 8">
    <name type="scientific">Dorea longicatena</name>
    <dbReference type="NCBI Taxonomy" id="88431"/>
    <lineage>
        <taxon>Bacteria</taxon>
        <taxon>Bacillati</taxon>
        <taxon>Bacillota</taxon>
        <taxon>Clostridia</taxon>
        <taxon>Lachnospirales</taxon>
        <taxon>Lachnospiraceae</taxon>
        <taxon>Dorea</taxon>
    </lineage>
</organism>
<protein>
    <submittedName>
        <fullName evidence="7">4-hydroxyphenylacetate decarboxylase activating enzyme</fullName>
        <ecNumber evidence="7">1.97.1.-</ecNumber>
    </submittedName>
</protein>
<dbReference type="InterPro" id="IPR034457">
    <property type="entry name" value="Organic_radical-activating"/>
</dbReference>
<evidence type="ECO:0000256" key="1">
    <source>
        <dbReference type="ARBA" id="ARBA00001966"/>
    </source>
</evidence>
<proteinExistence type="predicted"/>